<accession>A0A0D9Y6L4</accession>
<reference evidence="2" key="1">
    <citation type="submission" date="2013-08" db="EMBL/GenBank/DDBJ databases">
        <title>Oryza genome evolution.</title>
        <authorList>
            <person name="Wing R.A."/>
            <person name="Panaud O."/>
            <person name="Oliveira A.C."/>
        </authorList>
    </citation>
    <scope>NUCLEOTIDE SEQUENCE</scope>
</reference>
<feature type="compositionally biased region" description="Low complexity" evidence="1">
    <location>
        <begin position="131"/>
        <end position="145"/>
    </location>
</feature>
<name>A0A0D9Y6L4_9ORYZ</name>
<feature type="compositionally biased region" description="Basic and acidic residues" evidence="1">
    <location>
        <begin position="56"/>
        <end position="65"/>
    </location>
</feature>
<evidence type="ECO:0000256" key="1">
    <source>
        <dbReference type="SAM" id="MobiDB-lite"/>
    </source>
</evidence>
<dbReference type="STRING" id="40148.A0A0D9Y6L4"/>
<dbReference type="Gramene" id="OGLUM01G12300.1">
    <property type="protein sequence ID" value="OGLUM01G12300.1"/>
    <property type="gene ID" value="OGLUM01G12300"/>
</dbReference>
<protein>
    <submittedName>
        <fullName evidence="2">Uncharacterized protein</fullName>
    </submittedName>
</protein>
<proteinExistence type="predicted"/>
<evidence type="ECO:0000313" key="2">
    <source>
        <dbReference type="EnsemblPlants" id="OGLUM01G12300.1"/>
    </source>
</evidence>
<dbReference type="AlphaFoldDB" id="A0A0D9Y6L4"/>
<feature type="region of interest" description="Disordered" evidence="1">
    <location>
        <begin position="56"/>
        <end position="75"/>
    </location>
</feature>
<dbReference type="HOGENOM" id="CLU_1144067_0_0_1"/>
<organism evidence="2">
    <name type="scientific">Oryza glumipatula</name>
    <dbReference type="NCBI Taxonomy" id="40148"/>
    <lineage>
        <taxon>Eukaryota</taxon>
        <taxon>Viridiplantae</taxon>
        <taxon>Streptophyta</taxon>
        <taxon>Embryophyta</taxon>
        <taxon>Tracheophyta</taxon>
        <taxon>Spermatophyta</taxon>
        <taxon>Magnoliopsida</taxon>
        <taxon>Liliopsida</taxon>
        <taxon>Poales</taxon>
        <taxon>Poaceae</taxon>
        <taxon>BOP clade</taxon>
        <taxon>Oryzoideae</taxon>
        <taxon>Oryzeae</taxon>
        <taxon>Oryzinae</taxon>
        <taxon>Oryza</taxon>
    </lineage>
</organism>
<keyword evidence="3" id="KW-1185">Reference proteome</keyword>
<feature type="region of interest" description="Disordered" evidence="1">
    <location>
        <begin position="124"/>
        <end position="145"/>
    </location>
</feature>
<reference evidence="2" key="3">
    <citation type="submission" date="2018-05" db="EMBL/GenBank/DDBJ databases">
        <title>OgluRS3 (Oryza glumaepatula Reference Sequence Version 3).</title>
        <authorList>
            <person name="Zhang J."/>
            <person name="Kudrna D."/>
            <person name="Lee S."/>
            <person name="Talag J."/>
            <person name="Welchert J."/>
            <person name="Wing R.A."/>
        </authorList>
    </citation>
    <scope>NUCLEOTIDE SEQUENCE [LARGE SCALE GENOMIC DNA]</scope>
</reference>
<reference evidence="2" key="2">
    <citation type="submission" date="2015-04" db="UniProtKB">
        <authorList>
            <consortium name="EnsemblPlants"/>
        </authorList>
    </citation>
    <scope>IDENTIFICATION</scope>
</reference>
<feature type="region of interest" description="Disordered" evidence="1">
    <location>
        <begin position="213"/>
        <end position="273"/>
    </location>
</feature>
<sequence>MGAAAGSDERQMRPVVYVPSLFLVRARQSLWSAAAATGNRQRGGSNVDDHCLEEEARGAERKEMGRPASRAGMPARRLASSAASAAGEEAAGARRCHADAGWRNTEIQPASMESNVDLRCQQTGAPAGECTSTSSLRGSTPSSSATAGYRLYSRSMDVCKLVVNDGFGPALPSGGALPERDVYDTDQYMLALIYHTRMRRYECLTGESMARKKTRDAWSKLSPPPPDLSDTHDTRRHRSRRAPSPSPASKLPPPPPLPPRPGGLVPSSAARLA</sequence>
<dbReference type="EnsemblPlants" id="OGLUM01G12300.1">
    <property type="protein sequence ID" value="OGLUM01G12300.1"/>
    <property type="gene ID" value="OGLUM01G12300"/>
</dbReference>
<evidence type="ECO:0000313" key="3">
    <source>
        <dbReference type="Proteomes" id="UP000026961"/>
    </source>
</evidence>
<feature type="compositionally biased region" description="Pro residues" evidence="1">
    <location>
        <begin position="244"/>
        <end position="261"/>
    </location>
</feature>
<feature type="compositionally biased region" description="Low complexity" evidence="1">
    <location>
        <begin position="262"/>
        <end position="273"/>
    </location>
</feature>
<dbReference type="Proteomes" id="UP000026961">
    <property type="component" value="Chromosome 1"/>
</dbReference>